<dbReference type="InterPro" id="IPR000668">
    <property type="entry name" value="Peptidase_C1A_C"/>
</dbReference>
<dbReference type="InterPro" id="IPR039417">
    <property type="entry name" value="Peptidase_C1A_papain-like"/>
</dbReference>
<dbReference type="GO" id="GO:0008234">
    <property type="term" value="F:cysteine-type peptidase activity"/>
    <property type="evidence" value="ECO:0007669"/>
    <property type="project" value="UniProtKB-KW"/>
</dbReference>
<accession>A0A9P0PUC7</accession>
<evidence type="ECO:0000256" key="2">
    <source>
        <dbReference type="ARBA" id="ARBA00022670"/>
    </source>
</evidence>
<feature type="domain" description="Cathepsin propeptide inhibitor" evidence="7">
    <location>
        <begin position="58"/>
        <end position="118"/>
    </location>
</feature>
<keyword evidence="3" id="KW-0378">Hydrolase</keyword>
<dbReference type="PANTHER" id="PTHR12411">
    <property type="entry name" value="CYSTEINE PROTEASE FAMILY C1-RELATED"/>
    <property type="match status" value="1"/>
</dbReference>
<dbReference type="GO" id="GO:0006508">
    <property type="term" value="P:proteolysis"/>
    <property type="evidence" value="ECO:0007669"/>
    <property type="project" value="UniProtKB-KW"/>
</dbReference>
<proteinExistence type="inferred from homology"/>
<dbReference type="PROSITE" id="PS00639">
    <property type="entry name" value="THIOL_PROTEASE_HIS"/>
    <property type="match status" value="1"/>
</dbReference>
<feature type="domain" description="Peptidase C1A papain C-terminal" evidence="6">
    <location>
        <begin position="149"/>
        <end position="368"/>
    </location>
</feature>
<reference evidence="8" key="1">
    <citation type="submission" date="2022-03" db="EMBL/GenBank/DDBJ databases">
        <authorList>
            <person name="Sayadi A."/>
        </authorList>
    </citation>
    <scope>NUCLEOTIDE SEQUENCE</scope>
</reference>
<dbReference type="InterPro" id="IPR025660">
    <property type="entry name" value="Pept_his_AS"/>
</dbReference>
<evidence type="ECO:0000256" key="5">
    <source>
        <dbReference type="SAM" id="SignalP"/>
    </source>
</evidence>
<gene>
    <name evidence="8" type="ORF">ACAOBT_LOCUS21910</name>
</gene>
<protein>
    <recommendedName>
        <fullName evidence="10">Cathepsin L</fullName>
    </recommendedName>
</protein>
<sequence length="369" mass="40182">MMKPTIIVLAFLCVADGQLLSPPSLPRFGGLSANAGLSNIQGAVSGVVKAGQSLLQQFTDFKEKFNKQYSSLTEELHRKEIFIETLSKINLFNEDYAKGVRGFATKINPFADMTFHEFFNQFNGFNRSSSAAAHPSKGTTFVPPANVIFPETVDWREAGAVGPVEYQGKCAGCWAFAAAGALEAHHYRKTGQLPDVSVQNLIDCTEPYGNSGCNGGLMTPAYEYVRDNEGVDSEKSYPFEEKVRECRFKRENSVVTCTEGYVEIPVGDEKALEIAVGTVGPVSVGIDAGRPTFQFYSDGIYDESTCSNGPDEVNHAVLVVGYGRESDGREYWIIKNSYGPQWGIGGYMKLAKNAGNRCGIASKASYPLV</sequence>
<dbReference type="Pfam" id="PF00112">
    <property type="entry name" value="Peptidase_C1"/>
    <property type="match status" value="1"/>
</dbReference>
<evidence type="ECO:0000256" key="4">
    <source>
        <dbReference type="ARBA" id="ARBA00022807"/>
    </source>
</evidence>
<feature type="signal peptide" evidence="5">
    <location>
        <begin position="1"/>
        <end position="17"/>
    </location>
</feature>
<dbReference type="OrthoDB" id="190265at2759"/>
<dbReference type="InterPro" id="IPR038765">
    <property type="entry name" value="Papain-like_cys_pep_sf"/>
</dbReference>
<evidence type="ECO:0000256" key="3">
    <source>
        <dbReference type="ARBA" id="ARBA00022801"/>
    </source>
</evidence>
<dbReference type="PRINTS" id="PR00705">
    <property type="entry name" value="PAPAIN"/>
</dbReference>
<dbReference type="SMART" id="SM00645">
    <property type="entry name" value="Pept_C1"/>
    <property type="match status" value="1"/>
</dbReference>
<comment type="caution">
    <text evidence="8">The sequence shown here is derived from an EMBL/GenBank/DDBJ whole genome shotgun (WGS) entry which is preliminary data.</text>
</comment>
<keyword evidence="5" id="KW-0732">Signal</keyword>
<keyword evidence="2" id="KW-0645">Protease</keyword>
<organism evidence="8 9">
    <name type="scientific">Acanthoscelides obtectus</name>
    <name type="common">Bean weevil</name>
    <name type="synonym">Bruchus obtectus</name>
    <dbReference type="NCBI Taxonomy" id="200917"/>
    <lineage>
        <taxon>Eukaryota</taxon>
        <taxon>Metazoa</taxon>
        <taxon>Ecdysozoa</taxon>
        <taxon>Arthropoda</taxon>
        <taxon>Hexapoda</taxon>
        <taxon>Insecta</taxon>
        <taxon>Pterygota</taxon>
        <taxon>Neoptera</taxon>
        <taxon>Endopterygota</taxon>
        <taxon>Coleoptera</taxon>
        <taxon>Polyphaga</taxon>
        <taxon>Cucujiformia</taxon>
        <taxon>Chrysomeloidea</taxon>
        <taxon>Chrysomelidae</taxon>
        <taxon>Bruchinae</taxon>
        <taxon>Bruchini</taxon>
        <taxon>Acanthoscelides</taxon>
    </lineage>
</organism>
<dbReference type="EMBL" id="CAKOFQ010007190">
    <property type="protein sequence ID" value="CAH1994080.1"/>
    <property type="molecule type" value="Genomic_DNA"/>
</dbReference>
<evidence type="ECO:0000259" key="6">
    <source>
        <dbReference type="SMART" id="SM00645"/>
    </source>
</evidence>
<name>A0A9P0PUC7_ACAOB</name>
<dbReference type="AlphaFoldDB" id="A0A9P0PUC7"/>
<dbReference type="Pfam" id="PF08246">
    <property type="entry name" value="Inhibitor_I29"/>
    <property type="match status" value="1"/>
</dbReference>
<dbReference type="SMART" id="SM00848">
    <property type="entry name" value="Inhibitor_I29"/>
    <property type="match status" value="1"/>
</dbReference>
<feature type="chain" id="PRO_5040313172" description="Cathepsin L" evidence="5">
    <location>
        <begin position="18"/>
        <end position="369"/>
    </location>
</feature>
<dbReference type="FunFam" id="3.90.70.10:FF:000006">
    <property type="entry name" value="Cathepsin S"/>
    <property type="match status" value="1"/>
</dbReference>
<dbReference type="InterPro" id="IPR013201">
    <property type="entry name" value="Prot_inhib_I29"/>
</dbReference>
<dbReference type="InterPro" id="IPR013128">
    <property type="entry name" value="Peptidase_C1A"/>
</dbReference>
<comment type="similarity">
    <text evidence="1">Belongs to the peptidase C1 family.</text>
</comment>
<evidence type="ECO:0000259" key="7">
    <source>
        <dbReference type="SMART" id="SM00848"/>
    </source>
</evidence>
<dbReference type="Proteomes" id="UP001152888">
    <property type="component" value="Unassembled WGS sequence"/>
</dbReference>
<keyword evidence="9" id="KW-1185">Reference proteome</keyword>
<keyword evidence="4" id="KW-0788">Thiol protease</keyword>
<evidence type="ECO:0000313" key="8">
    <source>
        <dbReference type="EMBL" id="CAH1994080.1"/>
    </source>
</evidence>
<dbReference type="CDD" id="cd02248">
    <property type="entry name" value="Peptidase_C1A"/>
    <property type="match status" value="1"/>
</dbReference>
<dbReference type="SUPFAM" id="SSF54001">
    <property type="entry name" value="Cysteine proteinases"/>
    <property type="match status" value="1"/>
</dbReference>
<dbReference type="Gene3D" id="3.90.70.10">
    <property type="entry name" value="Cysteine proteinases"/>
    <property type="match status" value="1"/>
</dbReference>
<evidence type="ECO:0000313" key="9">
    <source>
        <dbReference type="Proteomes" id="UP001152888"/>
    </source>
</evidence>
<evidence type="ECO:0000256" key="1">
    <source>
        <dbReference type="ARBA" id="ARBA00008455"/>
    </source>
</evidence>
<evidence type="ECO:0008006" key="10">
    <source>
        <dbReference type="Google" id="ProtNLM"/>
    </source>
</evidence>